<evidence type="ECO:0000256" key="1">
    <source>
        <dbReference type="SAM" id="Phobius"/>
    </source>
</evidence>
<accession>A0A8D9A9F5</accession>
<proteinExistence type="predicted"/>
<evidence type="ECO:0000313" key="2">
    <source>
        <dbReference type="EMBL" id="CAG6761540.1"/>
    </source>
</evidence>
<reference evidence="2" key="1">
    <citation type="submission" date="2021-05" db="EMBL/GenBank/DDBJ databases">
        <authorList>
            <person name="Alioto T."/>
            <person name="Alioto T."/>
            <person name="Gomez Garrido J."/>
        </authorList>
    </citation>
    <scope>NUCLEOTIDE SEQUENCE</scope>
</reference>
<dbReference type="AlphaFoldDB" id="A0A8D9A9F5"/>
<sequence>MTSIVSIIYVTGFAVFCSINGILSIDRFIDKSRRILSSFIGRSVIIVGRRRLRSPGIIHGIDNQRLQHTSHLLILQRRAFCGLRRIFERGRFWSYRDIETPRRASQNLFRTLFCNSLLFVNFFQGFHIVGYAHY</sequence>
<keyword evidence="1" id="KW-0812">Transmembrane</keyword>
<keyword evidence="1" id="KW-1133">Transmembrane helix</keyword>
<protein>
    <submittedName>
        <fullName evidence="2">Uncharacterized protein</fullName>
    </submittedName>
</protein>
<keyword evidence="1" id="KW-0472">Membrane</keyword>
<feature type="transmembrane region" description="Helical" evidence="1">
    <location>
        <begin position="112"/>
        <end position="132"/>
    </location>
</feature>
<organism evidence="2">
    <name type="scientific">Cacopsylla melanoneura</name>
    <dbReference type="NCBI Taxonomy" id="428564"/>
    <lineage>
        <taxon>Eukaryota</taxon>
        <taxon>Metazoa</taxon>
        <taxon>Ecdysozoa</taxon>
        <taxon>Arthropoda</taxon>
        <taxon>Hexapoda</taxon>
        <taxon>Insecta</taxon>
        <taxon>Pterygota</taxon>
        <taxon>Neoptera</taxon>
        <taxon>Paraneoptera</taxon>
        <taxon>Hemiptera</taxon>
        <taxon>Sternorrhyncha</taxon>
        <taxon>Psylloidea</taxon>
        <taxon>Psyllidae</taxon>
        <taxon>Psyllinae</taxon>
        <taxon>Cacopsylla</taxon>
    </lineage>
</organism>
<feature type="transmembrane region" description="Helical" evidence="1">
    <location>
        <begin position="6"/>
        <end position="25"/>
    </location>
</feature>
<dbReference type="EMBL" id="HBUF01559398">
    <property type="protein sequence ID" value="CAG6761540.1"/>
    <property type="molecule type" value="Transcribed_RNA"/>
</dbReference>
<name>A0A8D9A9F5_9HEMI</name>